<sequence length="312" mass="34028">MTKNLRSISLLGILGVLVLASFTIYKKDISYSFNKGDKFKYSYASDVTMIQTIMSQKQEIKSNSTYVFDMNVVESSGSTSKIEAVVSAFKSSTSSNGQVTEYDSENEAEKGGGAMGGLYKSFVGHTYSFDIDNNGTITNVKGADELIEKIMTSLGDLPAMQKDMVKTQLKSTISEGQIREMFNQIFISLKEGGASKGDSWKNDSKIAVGNFDMTATKDFNFASVENNVSKVDIKGSMKTPEGASMNIMGMEAKVDLSGQLQGEAFLNENSVPQKALYLQMAKGDMKITEPTSGQLMVIPMEVTTEVKIQNLK</sequence>
<reference evidence="1 2" key="1">
    <citation type="submission" date="2020-04" db="EMBL/GenBank/DDBJ databases">
        <title>Flammeovirgaceae bacterium KN852 isolated from deep sea.</title>
        <authorList>
            <person name="Zhang D.-C."/>
        </authorList>
    </citation>
    <scope>NUCLEOTIDE SEQUENCE [LARGE SCALE GENOMIC DNA]</scope>
    <source>
        <strain evidence="1 2">KN852</strain>
    </source>
</reference>
<proteinExistence type="predicted"/>
<dbReference type="EMBL" id="JABBNU010000001">
    <property type="protein sequence ID" value="NMM46960.1"/>
    <property type="molecule type" value="Genomic_DNA"/>
</dbReference>
<dbReference type="RefSeq" id="WP_169677577.1">
    <property type="nucleotide sequence ID" value="NZ_JABBNU010000001.1"/>
</dbReference>
<dbReference type="AlphaFoldDB" id="A0A848IXG8"/>
<evidence type="ECO:0000313" key="1">
    <source>
        <dbReference type="EMBL" id="NMM46960.1"/>
    </source>
</evidence>
<dbReference type="Pfam" id="PF19777">
    <property type="entry name" value="DUF6263"/>
    <property type="match status" value="1"/>
</dbReference>
<accession>A0A848IXG8</accession>
<evidence type="ECO:0000313" key="2">
    <source>
        <dbReference type="Proteomes" id="UP000559010"/>
    </source>
</evidence>
<keyword evidence="2" id="KW-1185">Reference proteome</keyword>
<gene>
    <name evidence="1" type="ORF">HH304_01010</name>
</gene>
<organism evidence="1 2">
    <name type="scientific">Marinigracilibium pacificum</name>
    <dbReference type="NCBI Taxonomy" id="2729599"/>
    <lineage>
        <taxon>Bacteria</taxon>
        <taxon>Pseudomonadati</taxon>
        <taxon>Bacteroidota</taxon>
        <taxon>Cytophagia</taxon>
        <taxon>Cytophagales</taxon>
        <taxon>Flammeovirgaceae</taxon>
        <taxon>Marinigracilibium</taxon>
    </lineage>
</organism>
<name>A0A848IXG8_9BACT</name>
<protein>
    <submittedName>
        <fullName evidence="1">Uncharacterized protein</fullName>
    </submittedName>
</protein>
<dbReference type="InterPro" id="IPR046230">
    <property type="entry name" value="DUF6263"/>
</dbReference>
<dbReference type="Proteomes" id="UP000559010">
    <property type="component" value="Unassembled WGS sequence"/>
</dbReference>
<comment type="caution">
    <text evidence="1">The sequence shown here is derived from an EMBL/GenBank/DDBJ whole genome shotgun (WGS) entry which is preliminary data.</text>
</comment>